<name>A0AB34K134_PRYPA</name>
<evidence type="ECO:0008006" key="4">
    <source>
        <dbReference type="Google" id="ProtNLM"/>
    </source>
</evidence>
<evidence type="ECO:0000313" key="2">
    <source>
        <dbReference type="EMBL" id="KAL1527674.1"/>
    </source>
</evidence>
<keyword evidence="3" id="KW-1185">Reference proteome</keyword>
<evidence type="ECO:0000256" key="1">
    <source>
        <dbReference type="SAM" id="MobiDB-lite"/>
    </source>
</evidence>
<protein>
    <recommendedName>
        <fullName evidence="4">Kinesin light chain</fullName>
    </recommendedName>
</protein>
<feature type="compositionally biased region" description="Pro residues" evidence="1">
    <location>
        <begin position="69"/>
        <end position="84"/>
    </location>
</feature>
<comment type="caution">
    <text evidence="2">The sequence shown here is derived from an EMBL/GenBank/DDBJ whole genome shotgun (WGS) entry which is preliminary data.</text>
</comment>
<sequence>MALAGWAQPQRCSSRWTHRPDASFRPPLPPLTTVYSHDARPPPSRSPPLPLYACGRSSRAPPLWRHARPPPPRADAFPTPPPDATPAADHRAAARERLDALHAHAMAAHARGGPAAAAEAAAALRHTLSLVREALGDFDPLTLSVLSNLGAMLLAAGRADEAEPRCGEAMLRRAAALGDDHPSTLASRANLATVYRTQGRRGEAAAQWRRVLSCRRAVLGAAHEESLAAMGNLAAVLLEADERGEARTPCVDAGEWEPAGGDAARGLEEAVALLAEELRVRVAACGAGCLHSLPQLTRALLSKMHAALMKQPNLGNDVPGYDDLMQLVQLAMPSPSQA</sequence>
<dbReference type="PANTHER" id="PTHR46082:SF6">
    <property type="entry name" value="AAA+ ATPASE DOMAIN-CONTAINING PROTEIN-RELATED"/>
    <property type="match status" value="1"/>
</dbReference>
<dbReference type="AlphaFoldDB" id="A0AB34K134"/>
<feature type="region of interest" description="Disordered" evidence="1">
    <location>
        <begin position="1"/>
        <end position="89"/>
    </location>
</feature>
<dbReference type="Gene3D" id="1.25.40.10">
    <property type="entry name" value="Tetratricopeptide repeat domain"/>
    <property type="match status" value="1"/>
</dbReference>
<dbReference type="Proteomes" id="UP001515480">
    <property type="component" value="Unassembled WGS sequence"/>
</dbReference>
<accession>A0AB34K134</accession>
<dbReference type="InterPro" id="IPR053137">
    <property type="entry name" value="NLR-like"/>
</dbReference>
<dbReference type="SUPFAM" id="SSF48452">
    <property type="entry name" value="TPR-like"/>
    <property type="match status" value="1"/>
</dbReference>
<proteinExistence type="predicted"/>
<dbReference type="Pfam" id="PF13424">
    <property type="entry name" value="TPR_12"/>
    <property type="match status" value="1"/>
</dbReference>
<dbReference type="PANTHER" id="PTHR46082">
    <property type="entry name" value="ATP/GTP-BINDING PROTEIN-RELATED"/>
    <property type="match status" value="1"/>
</dbReference>
<organism evidence="2 3">
    <name type="scientific">Prymnesium parvum</name>
    <name type="common">Toxic golden alga</name>
    <dbReference type="NCBI Taxonomy" id="97485"/>
    <lineage>
        <taxon>Eukaryota</taxon>
        <taxon>Haptista</taxon>
        <taxon>Haptophyta</taxon>
        <taxon>Prymnesiophyceae</taxon>
        <taxon>Prymnesiales</taxon>
        <taxon>Prymnesiaceae</taxon>
        <taxon>Prymnesium</taxon>
    </lineage>
</organism>
<dbReference type="EMBL" id="JBGBPQ010000002">
    <property type="protein sequence ID" value="KAL1527674.1"/>
    <property type="molecule type" value="Genomic_DNA"/>
</dbReference>
<feature type="compositionally biased region" description="Pro residues" evidence="1">
    <location>
        <begin position="41"/>
        <end position="50"/>
    </location>
</feature>
<reference evidence="2 3" key="1">
    <citation type="journal article" date="2024" name="Science">
        <title>Giant polyketide synthase enzymes in the biosynthesis of giant marine polyether toxins.</title>
        <authorList>
            <person name="Fallon T.R."/>
            <person name="Shende V.V."/>
            <person name="Wierzbicki I.H."/>
            <person name="Pendleton A.L."/>
            <person name="Watervoot N.F."/>
            <person name="Auber R.P."/>
            <person name="Gonzalez D.J."/>
            <person name="Wisecaver J.H."/>
            <person name="Moore B.S."/>
        </authorList>
    </citation>
    <scope>NUCLEOTIDE SEQUENCE [LARGE SCALE GENOMIC DNA]</scope>
    <source>
        <strain evidence="2 3">12B1</strain>
    </source>
</reference>
<evidence type="ECO:0000313" key="3">
    <source>
        <dbReference type="Proteomes" id="UP001515480"/>
    </source>
</evidence>
<gene>
    <name evidence="2" type="ORF">AB1Y20_009060</name>
</gene>
<dbReference type="InterPro" id="IPR011990">
    <property type="entry name" value="TPR-like_helical_dom_sf"/>
</dbReference>